<dbReference type="InterPro" id="IPR036322">
    <property type="entry name" value="WD40_repeat_dom_sf"/>
</dbReference>
<evidence type="ECO:0000256" key="4">
    <source>
        <dbReference type="SAM" id="MobiDB-lite"/>
    </source>
</evidence>
<feature type="repeat" description="WD" evidence="3">
    <location>
        <begin position="317"/>
        <end position="346"/>
    </location>
</feature>
<dbReference type="AlphaFoldDB" id="A0A1Y2GCC2"/>
<dbReference type="SUPFAM" id="SSF81383">
    <property type="entry name" value="F-box domain"/>
    <property type="match status" value="1"/>
</dbReference>
<dbReference type="PANTHER" id="PTHR22847">
    <property type="entry name" value="WD40 REPEAT PROTEIN"/>
    <property type="match status" value="1"/>
</dbReference>
<comment type="caution">
    <text evidence="6">The sequence shown here is derived from an EMBL/GenBank/DDBJ whole genome shotgun (WGS) entry which is preliminary data.</text>
</comment>
<dbReference type="InterPro" id="IPR001810">
    <property type="entry name" value="F-box_dom"/>
</dbReference>
<keyword evidence="1 3" id="KW-0853">WD repeat</keyword>
<feature type="domain" description="F-box" evidence="5">
    <location>
        <begin position="81"/>
        <end position="129"/>
    </location>
</feature>
<dbReference type="EMBL" id="MCFF01000048">
    <property type="protein sequence ID" value="ORZ05892.1"/>
    <property type="molecule type" value="Genomic_DNA"/>
</dbReference>
<keyword evidence="2" id="KW-0677">Repeat</keyword>
<dbReference type="STRING" id="64571.A0A1Y2GCC2"/>
<dbReference type="InterPro" id="IPR036047">
    <property type="entry name" value="F-box-like_dom_sf"/>
</dbReference>
<evidence type="ECO:0000259" key="5">
    <source>
        <dbReference type="PROSITE" id="PS50181"/>
    </source>
</evidence>
<accession>A0A1Y2GCC2</accession>
<evidence type="ECO:0000313" key="7">
    <source>
        <dbReference type="Proteomes" id="UP000193648"/>
    </source>
</evidence>
<evidence type="ECO:0000313" key="6">
    <source>
        <dbReference type="EMBL" id="ORZ05892.1"/>
    </source>
</evidence>
<dbReference type="OrthoDB" id="674604at2759"/>
<dbReference type="Pfam" id="PF12937">
    <property type="entry name" value="F-box-like"/>
    <property type="match status" value="1"/>
</dbReference>
<dbReference type="SUPFAM" id="SSF50978">
    <property type="entry name" value="WD40 repeat-like"/>
    <property type="match status" value="1"/>
</dbReference>
<dbReference type="PANTHER" id="PTHR22847:SF637">
    <property type="entry name" value="WD REPEAT DOMAIN 5B"/>
    <property type="match status" value="1"/>
</dbReference>
<gene>
    <name evidence="6" type="ORF">BCR41DRAFT_361385</name>
</gene>
<organism evidence="6 7">
    <name type="scientific">Lobosporangium transversale</name>
    <dbReference type="NCBI Taxonomy" id="64571"/>
    <lineage>
        <taxon>Eukaryota</taxon>
        <taxon>Fungi</taxon>
        <taxon>Fungi incertae sedis</taxon>
        <taxon>Mucoromycota</taxon>
        <taxon>Mortierellomycotina</taxon>
        <taxon>Mortierellomycetes</taxon>
        <taxon>Mortierellales</taxon>
        <taxon>Mortierellaceae</taxon>
        <taxon>Lobosporangium</taxon>
    </lineage>
</organism>
<dbReference type="Proteomes" id="UP000193648">
    <property type="component" value="Unassembled WGS sequence"/>
</dbReference>
<reference evidence="6 7" key="1">
    <citation type="submission" date="2016-07" db="EMBL/GenBank/DDBJ databases">
        <title>Pervasive Adenine N6-methylation of Active Genes in Fungi.</title>
        <authorList>
            <consortium name="DOE Joint Genome Institute"/>
            <person name="Mondo S.J."/>
            <person name="Dannebaum R.O."/>
            <person name="Kuo R.C."/>
            <person name="Labutti K."/>
            <person name="Haridas S."/>
            <person name="Kuo A."/>
            <person name="Salamov A."/>
            <person name="Ahrendt S.R."/>
            <person name="Lipzen A."/>
            <person name="Sullivan W."/>
            <person name="Andreopoulos W.B."/>
            <person name="Clum A."/>
            <person name="Lindquist E."/>
            <person name="Daum C."/>
            <person name="Ramamoorthy G.K."/>
            <person name="Gryganskyi A."/>
            <person name="Culley D."/>
            <person name="Magnuson J.K."/>
            <person name="James T.Y."/>
            <person name="O'Malley M.A."/>
            <person name="Stajich J.E."/>
            <person name="Spatafora J.W."/>
            <person name="Visel A."/>
            <person name="Grigoriev I.V."/>
        </authorList>
    </citation>
    <scope>NUCLEOTIDE SEQUENCE [LARGE SCALE GENOMIC DNA]</scope>
    <source>
        <strain evidence="6 7">NRRL 3116</strain>
    </source>
</reference>
<keyword evidence="7" id="KW-1185">Reference proteome</keyword>
<dbReference type="GO" id="GO:1990234">
    <property type="term" value="C:transferase complex"/>
    <property type="evidence" value="ECO:0007669"/>
    <property type="project" value="UniProtKB-ARBA"/>
</dbReference>
<protein>
    <submittedName>
        <fullName evidence="6">WD40-repeat-containing domain protein</fullName>
    </submittedName>
</protein>
<sequence length="686" mass="76018">MAGLYPHPSHLNLVQVRKEEVHYAMKRHVTDFETDTDCATVTTTTITPTAEIAVTMTMASVSTSTPALPGTAPKPNLTAARCHISKLPAELAFIILTYLPYRSLVALSRVDRHWRQSTFQRDYILWYKLCIRHGFIPLAAAGENNTTDASVNNSCGLYRLHLQDVQSQLPGLARALLQSSRRISSSSTSSSQQSSPGALSGTSSPLLVDLNDDSSIEQHTTKKKRMCISTLNSTSSFSPPSQPFQGRVESWRDYFEVMMTLERKWIEGKPNIRSLREHTEAVLCVKILPQSNRIVSGDRLGYLKVWCALTGVCLKTFKHHMMGISSLVMQDDILVSGSWDSTIIIWRQLQEAPYLKPSKVVDLGEQVMSMDLDSNMDLVIGAVSGLVKVFSIKTLSSMNTFRSPLPHLCTAVSLSNTKVEAAIGLNYYAWDRASNAQVGFIGDAHFDNISCMKVDVGKRLIFTGSLDSKVRIFSWETKPMLLRQYGGHRSGVRCMALRDNMIITGSTDKTCLITFRGRHESYRSDATTPLDGVQDGYEDETEHIAQPVSLLNQSYVNAVDADTSMVVTGAEDGVVRIFDFGCDLWKPPTPSSPTLCGQASLISSTSSTCVLMARPGRNKISVGNRRQTWGTSALAVLTRARSILSESLAQHNIDQDSSKTTPLAWMNVDEIYQRMIEWELQPVRLV</sequence>
<feature type="repeat" description="WD" evidence="3">
    <location>
        <begin position="275"/>
        <end position="306"/>
    </location>
</feature>
<dbReference type="Gene3D" id="1.20.1280.50">
    <property type="match status" value="1"/>
</dbReference>
<dbReference type="InParanoid" id="A0A1Y2GCC2"/>
<dbReference type="Pfam" id="PF00400">
    <property type="entry name" value="WD40"/>
    <property type="match status" value="5"/>
</dbReference>
<evidence type="ECO:0000256" key="2">
    <source>
        <dbReference type="ARBA" id="ARBA00022737"/>
    </source>
</evidence>
<feature type="region of interest" description="Disordered" evidence="4">
    <location>
        <begin position="184"/>
        <end position="205"/>
    </location>
</feature>
<feature type="compositionally biased region" description="Low complexity" evidence="4">
    <location>
        <begin position="184"/>
        <end position="201"/>
    </location>
</feature>
<dbReference type="GeneID" id="33567360"/>
<dbReference type="InterPro" id="IPR015943">
    <property type="entry name" value="WD40/YVTN_repeat-like_dom_sf"/>
</dbReference>
<evidence type="ECO:0000256" key="1">
    <source>
        <dbReference type="ARBA" id="ARBA00022574"/>
    </source>
</evidence>
<dbReference type="SMART" id="SM00320">
    <property type="entry name" value="WD40"/>
    <property type="match status" value="5"/>
</dbReference>
<dbReference type="PROSITE" id="PS50181">
    <property type="entry name" value="FBOX"/>
    <property type="match status" value="1"/>
</dbReference>
<evidence type="ECO:0000256" key="3">
    <source>
        <dbReference type="PROSITE-ProRule" id="PRU00221"/>
    </source>
</evidence>
<name>A0A1Y2GCC2_9FUNG</name>
<dbReference type="InterPro" id="IPR001680">
    <property type="entry name" value="WD40_rpt"/>
</dbReference>
<dbReference type="PROSITE" id="PS50082">
    <property type="entry name" value="WD_REPEATS_2"/>
    <property type="match status" value="2"/>
</dbReference>
<dbReference type="RefSeq" id="XP_021877273.1">
    <property type="nucleotide sequence ID" value="XM_022025516.1"/>
</dbReference>
<dbReference type="Gene3D" id="2.130.10.10">
    <property type="entry name" value="YVTN repeat-like/Quinoprotein amine dehydrogenase"/>
    <property type="match status" value="2"/>
</dbReference>
<proteinExistence type="predicted"/>